<protein>
    <submittedName>
        <fullName evidence="1">DUF4364 domain-containing protein</fullName>
    </submittedName>
</protein>
<comment type="caution">
    <text evidence="1">The sequence shown here is derived from an EMBL/GenBank/DDBJ whole genome shotgun (WGS) entry which is preliminary data.</text>
</comment>
<dbReference type="Proteomes" id="UP000262969">
    <property type="component" value="Unassembled WGS sequence"/>
</dbReference>
<dbReference type="InterPro" id="IPR025374">
    <property type="entry name" value="DUF4364"/>
</dbReference>
<dbReference type="EMBL" id="DPVV01000321">
    <property type="protein sequence ID" value="HCL02686.1"/>
    <property type="molecule type" value="Genomic_DNA"/>
</dbReference>
<proteinExistence type="predicted"/>
<dbReference type="InterPro" id="IPR036390">
    <property type="entry name" value="WH_DNA-bd_sf"/>
</dbReference>
<dbReference type="SUPFAM" id="SSF46785">
    <property type="entry name" value="Winged helix' DNA-binding domain"/>
    <property type="match status" value="1"/>
</dbReference>
<gene>
    <name evidence="1" type="ORF">DHW61_09800</name>
</gene>
<dbReference type="InterPro" id="IPR036388">
    <property type="entry name" value="WH-like_DNA-bd_sf"/>
</dbReference>
<dbReference type="Pfam" id="PF14277">
    <property type="entry name" value="DUF4364"/>
    <property type="match status" value="1"/>
</dbReference>
<dbReference type="Gene3D" id="1.10.10.10">
    <property type="entry name" value="Winged helix-like DNA-binding domain superfamily/Winged helix DNA-binding domain"/>
    <property type="match status" value="1"/>
</dbReference>
<evidence type="ECO:0000313" key="2">
    <source>
        <dbReference type="Proteomes" id="UP000262969"/>
    </source>
</evidence>
<evidence type="ECO:0000313" key="1">
    <source>
        <dbReference type="EMBL" id="HCL02686.1"/>
    </source>
</evidence>
<dbReference type="AlphaFoldDB" id="A0A3D2X6S5"/>
<reference evidence="1 2" key="1">
    <citation type="journal article" date="2018" name="Nat. Biotechnol.">
        <title>A standardized bacterial taxonomy based on genome phylogeny substantially revises the tree of life.</title>
        <authorList>
            <person name="Parks D.H."/>
            <person name="Chuvochina M."/>
            <person name="Waite D.W."/>
            <person name="Rinke C."/>
            <person name="Skarshewski A."/>
            <person name="Chaumeil P.A."/>
            <person name="Hugenholtz P."/>
        </authorList>
    </citation>
    <scope>NUCLEOTIDE SEQUENCE [LARGE SCALE GENOMIC DNA]</scope>
    <source>
        <strain evidence="1">UBA11728</strain>
    </source>
</reference>
<accession>A0A3D2X6S5</accession>
<organism evidence="1 2">
    <name type="scientific">Lachnoclostridium phytofermentans</name>
    <dbReference type="NCBI Taxonomy" id="66219"/>
    <lineage>
        <taxon>Bacteria</taxon>
        <taxon>Bacillati</taxon>
        <taxon>Bacillota</taxon>
        <taxon>Clostridia</taxon>
        <taxon>Lachnospirales</taxon>
        <taxon>Lachnospiraceae</taxon>
    </lineage>
</organism>
<sequence>MQAETLMLYKLIVLYILDKVDFPLTNGQLTNFILEKDYTNYFNIQQTISELIDDQYIIAETIRNSSLYQITDSGKETLSFFCNTIAQAIRDDIDIYLKEHKYSLREEVSTLADYFEVKKDEFIAHLRVMEGSSAIIDLKLSVPSEREANLICNNWKQKSSDIYTFVISSLIAD</sequence>
<name>A0A3D2X6S5_9FIRM</name>